<dbReference type="Gene3D" id="3.40.50.12780">
    <property type="entry name" value="N-terminal domain of ligase-like"/>
    <property type="match status" value="1"/>
</dbReference>
<feature type="domain" description="AMP-dependent synthetase/ligase" evidence="2">
    <location>
        <begin position="9"/>
        <end position="342"/>
    </location>
</feature>
<gene>
    <name evidence="3" type="ORF">VPR01S_11_01550</name>
</gene>
<dbReference type="AlphaFoldDB" id="U2ZK73"/>
<keyword evidence="4" id="KW-1185">Reference proteome</keyword>
<reference evidence="3 4" key="1">
    <citation type="submission" date="2013-09" db="EMBL/GenBank/DDBJ databases">
        <title>Whole genome shotgun sequence of Vibrio proteolyticus NBRC 13287.</title>
        <authorList>
            <person name="Isaki S."/>
            <person name="Hosoyama A."/>
            <person name="Numata M."/>
            <person name="Hashimoto M."/>
            <person name="Hosoyama Y."/>
            <person name="Tsuchikane K."/>
            <person name="Noguchi M."/>
            <person name="Hirakata S."/>
            <person name="Ichikawa N."/>
            <person name="Ohji S."/>
            <person name="Yamazoe A."/>
            <person name="Fujita N."/>
        </authorList>
    </citation>
    <scope>NUCLEOTIDE SEQUENCE [LARGE SCALE GENOMIC DNA]</scope>
    <source>
        <strain evidence="3 4">NBRC 13287</strain>
    </source>
</reference>
<dbReference type="RefSeq" id="WP_021706132.1">
    <property type="nucleotide sequence ID" value="NZ_BATJ01000011.1"/>
</dbReference>
<dbReference type="eggNOG" id="COG1022">
    <property type="taxonomic scope" value="Bacteria"/>
</dbReference>
<dbReference type="Pfam" id="PF00501">
    <property type="entry name" value="AMP-binding"/>
    <property type="match status" value="1"/>
</dbReference>
<protein>
    <submittedName>
        <fullName evidence="3">Putative fatty-acid--CoA ligase</fullName>
    </submittedName>
</protein>
<dbReference type="STRING" id="1219065.VPR01S_11_01550"/>
<proteinExistence type="predicted"/>
<dbReference type="Proteomes" id="UP000016570">
    <property type="component" value="Unassembled WGS sequence"/>
</dbReference>
<dbReference type="EMBL" id="BATJ01000011">
    <property type="protein sequence ID" value="GAD68161.1"/>
    <property type="molecule type" value="Genomic_DNA"/>
</dbReference>
<evidence type="ECO:0000259" key="2">
    <source>
        <dbReference type="Pfam" id="PF00501"/>
    </source>
</evidence>
<dbReference type="PROSITE" id="PS00455">
    <property type="entry name" value="AMP_BINDING"/>
    <property type="match status" value="1"/>
</dbReference>
<dbReference type="SUPFAM" id="SSF56801">
    <property type="entry name" value="Acetyl-CoA synthetase-like"/>
    <property type="match status" value="1"/>
</dbReference>
<evidence type="ECO:0000256" key="1">
    <source>
        <dbReference type="ARBA" id="ARBA00022598"/>
    </source>
</evidence>
<dbReference type="PANTHER" id="PTHR43767">
    <property type="entry name" value="LONG-CHAIN-FATTY-ACID--COA LIGASE"/>
    <property type="match status" value="1"/>
</dbReference>
<organism evidence="3 4">
    <name type="scientific">Vibrio proteolyticus NBRC 13287</name>
    <dbReference type="NCBI Taxonomy" id="1219065"/>
    <lineage>
        <taxon>Bacteria</taxon>
        <taxon>Pseudomonadati</taxon>
        <taxon>Pseudomonadota</taxon>
        <taxon>Gammaproteobacteria</taxon>
        <taxon>Vibrionales</taxon>
        <taxon>Vibrionaceae</taxon>
        <taxon>Vibrio</taxon>
    </lineage>
</organism>
<accession>U2ZK73</accession>
<sequence>MNAILNALAHHARQTPEKLAFFGHDAQQNPHSLTYQQLAEQVDWVAEQLRRLAPQCIALRAENSLDWVVVDLAAMQAGIAIVPVPTFFSDTQTQHTLLASGADLLIGDWPGQGDEIEELSHLSVRRNPFAVHAERLAGTSKITFTSGSTGAPKGVCLSNTNLTNVTTALAAKMDAHHKTHLVLLPLSTLLENITGIYVPLLAGVTSTIFCGPHVGLTGSSQFDATALASALARYQPASLVLTPALLMALIHIIQAQPVLAKPLRFVAVGGARVAPELMQTAHQLSIPAYEGYGLSECASVVSLNTPHAFRPGSCGQVLEHVEIRVDKSGELLVRGNIALGYLGEPFQQTWLPTGDLAAIDTDGFVHLMGRKKNQIITSYGRNISPEWIESQAQIFLPGSTLIVTGDAEASLTAVTTRQPSLEEKIVQLNATLPDYARIGRLIVVNDLRQRPDWFTDNGRPKRQHIEAWVKQLAPVTPQPNIEIRTLANAESNR</sequence>
<name>U2ZK73_VIBPR</name>
<comment type="caution">
    <text evidence="3">The sequence shown here is derived from an EMBL/GenBank/DDBJ whole genome shotgun (WGS) entry which is preliminary data.</text>
</comment>
<dbReference type="InterPro" id="IPR042099">
    <property type="entry name" value="ANL_N_sf"/>
</dbReference>
<dbReference type="InterPro" id="IPR020845">
    <property type="entry name" value="AMP-binding_CS"/>
</dbReference>
<evidence type="ECO:0000313" key="3">
    <source>
        <dbReference type="EMBL" id="GAD68161.1"/>
    </source>
</evidence>
<dbReference type="PANTHER" id="PTHR43767:SF8">
    <property type="entry name" value="LONG-CHAIN-FATTY-ACID--COA LIGASE"/>
    <property type="match status" value="1"/>
</dbReference>
<evidence type="ECO:0000313" key="4">
    <source>
        <dbReference type="Proteomes" id="UP000016570"/>
    </source>
</evidence>
<dbReference type="GO" id="GO:0016874">
    <property type="term" value="F:ligase activity"/>
    <property type="evidence" value="ECO:0007669"/>
    <property type="project" value="UniProtKB-KW"/>
</dbReference>
<dbReference type="InterPro" id="IPR050237">
    <property type="entry name" value="ATP-dep_AMP-bd_enzyme"/>
</dbReference>
<dbReference type="InterPro" id="IPR000873">
    <property type="entry name" value="AMP-dep_synth/lig_dom"/>
</dbReference>
<keyword evidence="1 3" id="KW-0436">Ligase</keyword>